<accession>A0A3M7RRC6</accession>
<gene>
    <name evidence="2" type="ORF">BpHYR1_019003</name>
</gene>
<evidence type="ECO:0000313" key="3">
    <source>
        <dbReference type="Proteomes" id="UP000276133"/>
    </source>
</evidence>
<feature type="compositionally biased region" description="Basic and acidic residues" evidence="1">
    <location>
        <begin position="10"/>
        <end position="20"/>
    </location>
</feature>
<reference evidence="2 3" key="1">
    <citation type="journal article" date="2018" name="Sci. Rep.">
        <title>Genomic signatures of local adaptation to the degree of environmental predictability in rotifers.</title>
        <authorList>
            <person name="Franch-Gras L."/>
            <person name="Hahn C."/>
            <person name="Garcia-Roger E.M."/>
            <person name="Carmona M.J."/>
            <person name="Serra M."/>
            <person name="Gomez A."/>
        </authorList>
    </citation>
    <scope>NUCLEOTIDE SEQUENCE [LARGE SCALE GENOMIC DNA]</scope>
    <source>
        <strain evidence="2">HYR1</strain>
    </source>
</reference>
<dbReference type="EMBL" id="REGN01002807">
    <property type="protein sequence ID" value="RNA26082.1"/>
    <property type="molecule type" value="Genomic_DNA"/>
</dbReference>
<keyword evidence="3" id="KW-1185">Reference proteome</keyword>
<name>A0A3M7RRC6_BRAPC</name>
<feature type="region of interest" description="Disordered" evidence="1">
    <location>
        <begin position="1"/>
        <end position="20"/>
    </location>
</feature>
<dbReference type="Proteomes" id="UP000276133">
    <property type="component" value="Unassembled WGS sequence"/>
</dbReference>
<evidence type="ECO:0000256" key="1">
    <source>
        <dbReference type="SAM" id="MobiDB-lite"/>
    </source>
</evidence>
<dbReference type="AlphaFoldDB" id="A0A3M7RRC6"/>
<comment type="caution">
    <text evidence="2">The sequence shown here is derived from an EMBL/GenBank/DDBJ whole genome shotgun (WGS) entry which is preliminary data.</text>
</comment>
<sequence length="81" mass="9661">MAKYRTRKSLRSDQKKSRMDQVPRITIKTLHFKDRIVPEQKVFDYELKNLNKQEIFELNGRVEFISVCLLSTVSTRQFLGI</sequence>
<evidence type="ECO:0000313" key="2">
    <source>
        <dbReference type="EMBL" id="RNA26082.1"/>
    </source>
</evidence>
<protein>
    <submittedName>
        <fullName evidence="2">Uncharacterized protein</fullName>
    </submittedName>
</protein>
<proteinExistence type="predicted"/>
<organism evidence="2 3">
    <name type="scientific">Brachionus plicatilis</name>
    <name type="common">Marine rotifer</name>
    <name type="synonym">Brachionus muelleri</name>
    <dbReference type="NCBI Taxonomy" id="10195"/>
    <lineage>
        <taxon>Eukaryota</taxon>
        <taxon>Metazoa</taxon>
        <taxon>Spiralia</taxon>
        <taxon>Gnathifera</taxon>
        <taxon>Rotifera</taxon>
        <taxon>Eurotatoria</taxon>
        <taxon>Monogononta</taxon>
        <taxon>Pseudotrocha</taxon>
        <taxon>Ploima</taxon>
        <taxon>Brachionidae</taxon>
        <taxon>Brachionus</taxon>
    </lineage>
</organism>